<accession>A0A364N7B6</accession>
<dbReference type="GO" id="GO:0034965">
    <property type="term" value="P:intronic box C/D snoRNA processing"/>
    <property type="evidence" value="ECO:0007669"/>
    <property type="project" value="TreeGrafter"/>
</dbReference>
<dbReference type="GO" id="GO:0008033">
    <property type="term" value="P:tRNA processing"/>
    <property type="evidence" value="ECO:0007669"/>
    <property type="project" value="InterPro"/>
</dbReference>
<evidence type="ECO:0000313" key="4">
    <source>
        <dbReference type="Proteomes" id="UP000249619"/>
    </source>
</evidence>
<organism evidence="3 4">
    <name type="scientific">Stemphylium lycopersici</name>
    <name type="common">Tomato gray leaf spot disease fungus</name>
    <name type="synonym">Thyrospora lycopersici</name>
    <dbReference type="NCBI Taxonomy" id="183478"/>
    <lineage>
        <taxon>Eukaryota</taxon>
        <taxon>Fungi</taxon>
        <taxon>Dikarya</taxon>
        <taxon>Ascomycota</taxon>
        <taxon>Pezizomycotina</taxon>
        <taxon>Dothideomycetes</taxon>
        <taxon>Pleosporomycetidae</taxon>
        <taxon>Pleosporales</taxon>
        <taxon>Pleosporineae</taxon>
        <taxon>Pleosporaceae</taxon>
        <taxon>Stemphylium</taxon>
    </lineage>
</organism>
<dbReference type="InterPro" id="IPR020347">
    <property type="entry name" value="Pop8"/>
</dbReference>
<dbReference type="GO" id="GO:0004526">
    <property type="term" value="F:ribonuclease P activity"/>
    <property type="evidence" value="ECO:0007669"/>
    <property type="project" value="TreeGrafter"/>
</dbReference>
<proteinExistence type="predicted"/>
<dbReference type="GO" id="GO:0000172">
    <property type="term" value="C:ribonuclease MRP complex"/>
    <property type="evidence" value="ECO:0007669"/>
    <property type="project" value="InterPro"/>
</dbReference>
<dbReference type="GO" id="GO:0000171">
    <property type="term" value="F:ribonuclease MRP activity"/>
    <property type="evidence" value="ECO:0007669"/>
    <property type="project" value="TreeGrafter"/>
</dbReference>
<gene>
    <name evidence="3" type="ORF">DDE83_003455</name>
</gene>
<dbReference type="Proteomes" id="UP000249619">
    <property type="component" value="Unassembled WGS sequence"/>
</dbReference>
<dbReference type="AlphaFoldDB" id="A0A364N7B6"/>
<name>A0A364N7B6_STELY</name>
<keyword evidence="4" id="KW-1185">Reference proteome</keyword>
<evidence type="ECO:0000313" key="3">
    <source>
        <dbReference type="EMBL" id="RAR13199.1"/>
    </source>
</evidence>
<sequence>MALVPPPKSSSPSAPTARIASNPTGATTSADTDTATDTTMTSACPNPSLKKRKRKDAEEKQQQQQQHMLFQTTFRKASWCYLHLVLVTPSALGTSTASNPAPPTPDISPVQASLALLSALRSYLGTTGTAIPMDILKTSGRNVWVRVPRGDARGVRAAVSGWVGSVEGAELFGSSNGGGGAGGGKVDVAWRVVACEGALGLLGVDGEDGGGREMFG</sequence>
<dbReference type="PANTHER" id="PTHR28173">
    <property type="entry name" value="RIBONUCLEASES P/MRP PROTEIN SUBUNIT POP8"/>
    <property type="match status" value="1"/>
</dbReference>
<evidence type="ECO:0000256" key="1">
    <source>
        <dbReference type="SAM" id="MobiDB-lite"/>
    </source>
</evidence>
<dbReference type="EMBL" id="QGDH01000039">
    <property type="protein sequence ID" value="RAR13199.1"/>
    <property type="molecule type" value="Genomic_DNA"/>
</dbReference>
<feature type="compositionally biased region" description="Low complexity" evidence="1">
    <location>
        <begin position="24"/>
        <end position="43"/>
    </location>
</feature>
<dbReference type="STRING" id="183478.A0A364N7B6"/>
<evidence type="ECO:0000259" key="2">
    <source>
        <dbReference type="Pfam" id="PF20976"/>
    </source>
</evidence>
<feature type="region of interest" description="Disordered" evidence="1">
    <location>
        <begin position="1"/>
        <end position="64"/>
    </location>
</feature>
<reference evidence="4" key="1">
    <citation type="submission" date="2018-05" db="EMBL/GenBank/DDBJ databases">
        <title>Draft genome sequence of Stemphylium lycopersici strain CIDEFI 213.</title>
        <authorList>
            <person name="Medina R."/>
            <person name="Franco M.E.E."/>
            <person name="Lucentini C.G."/>
            <person name="Saparrat M.C.N."/>
            <person name="Balatti P.A."/>
        </authorList>
    </citation>
    <scope>NUCLEOTIDE SEQUENCE [LARGE SCALE GENOMIC DNA]</scope>
    <source>
        <strain evidence="4">CIDEFI 213</strain>
    </source>
</reference>
<dbReference type="Pfam" id="PF20976">
    <property type="entry name" value="Pop8"/>
    <property type="match status" value="1"/>
</dbReference>
<dbReference type="PANTHER" id="PTHR28173:SF1">
    <property type="entry name" value="RIBONUCLEASES P_MRP PROTEIN SUBUNIT POP8"/>
    <property type="match status" value="1"/>
</dbReference>
<dbReference type="InterPro" id="IPR049128">
    <property type="entry name" value="Pop8-like_dom"/>
</dbReference>
<comment type="caution">
    <text evidence="3">The sequence shown here is derived from an EMBL/GenBank/DDBJ whole genome shotgun (WGS) entry which is preliminary data.</text>
</comment>
<dbReference type="GO" id="GO:0005655">
    <property type="term" value="C:nucleolar ribonuclease P complex"/>
    <property type="evidence" value="ECO:0007669"/>
    <property type="project" value="InterPro"/>
</dbReference>
<dbReference type="GO" id="GO:0000294">
    <property type="term" value="P:nuclear-transcribed mRNA catabolic process, RNase MRP-dependent"/>
    <property type="evidence" value="ECO:0007669"/>
    <property type="project" value="TreeGrafter"/>
</dbReference>
<feature type="domain" description="Ribonucleases P/MRP subunit Pop8-like" evidence="2">
    <location>
        <begin position="78"/>
        <end position="162"/>
    </location>
</feature>
<protein>
    <recommendedName>
        <fullName evidence="2">Ribonucleases P/MRP subunit Pop8-like domain-containing protein</fullName>
    </recommendedName>
</protein>